<dbReference type="InterPro" id="IPR006342">
    <property type="entry name" value="FkbM_mtfrase"/>
</dbReference>
<keyword evidence="1" id="KW-0812">Transmembrane</keyword>
<keyword evidence="4" id="KW-1185">Reference proteome</keyword>
<dbReference type="InterPro" id="IPR053202">
    <property type="entry name" value="EGF_Rcpt_Signaling_Reg"/>
</dbReference>
<sequence>MARACITERQQSRFLTIWLMGLTLATVVNFWSPRNNRHQGVLLEDSTQNRQSQCNTSVAAAASTATLNSMVEVLLDGPMEAEDRRLVQWVKEGGGGRVFPPSSLHYNITLENPGGWRDTIVWKFYVKVIEHYFGKKEGGFFVEAGALDGVLLSATLRLEQDLHWSGLLVEPRPDMFQELLYKHRKAHAVRFCLSEKPYPHKTSFWMSPDFVKSSVAFSAVASQLYEKVNADQRETGYVVNVHCIPLFTLLTALGRRHVDLFVLDVEGVEWGVIDLFPFDQITIDMLAVERKDKGDRDRAAFIHLVQSKGFTLAHSLKEDFIFIRNAAHLDIDPNLK</sequence>
<dbReference type="Proteomes" id="UP000747542">
    <property type="component" value="Unassembled WGS sequence"/>
</dbReference>
<evidence type="ECO:0000313" key="3">
    <source>
        <dbReference type="EMBL" id="KAG7153851.1"/>
    </source>
</evidence>
<dbReference type="GO" id="GO:0005789">
    <property type="term" value="C:endoplasmic reticulum membrane"/>
    <property type="evidence" value="ECO:0007669"/>
    <property type="project" value="TreeGrafter"/>
</dbReference>
<organism evidence="3 4">
    <name type="scientific">Homarus americanus</name>
    <name type="common">American lobster</name>
    <dbReference type="NCBI Taxonomy" id="6706"/>
    <lineage>
        <taxon>Eukaryota</taxon>
        <taxon>Metazoa</taxon>
        <taxon>Ecdysozoa</taxon>
        <taxon>Arthropoda</taxon>
        <taxon>Crustacea</taxon>
        <taxon>Multicrustacea</taxon>
        <taxon>Malacostraca</taxon>
        <taxon>Eumalacostraca</taxon>
        <taxon>Eucarida</taxon>
        <taxon>Decapoda</taxon>
        <taxon>Pleocyemata</taxon>
        <taxon>Astacidea</taxon>
        <taxon>Nephropoidea</taxon>
        <taxon>Nephropidae</taxon>
        <taxon>Homarus</taxon>
    </lineage>
</organism>
<evidence type="ECO:0000256" key="1">
    <source>
        <dbReference type="SAM" id="Phobius"/>
    </source>
</evidence>
<feature type="domain" description="Methyltransferase FkbM" evidence="2">
    <location>
        <begin position="144"/>
        <end position="304"/>
    </location>
</feature>
<feature type="transmembrane region" description="Helical" evidence="1">
    <location>
        <begin position="12"/>
        <end position="31"/>
    </location>
</feature>
<dbReference type="AlphaFoldDB" id="A0A8J5JAS8"/>
<protein>
    <submittedName>
        <fullName evidence="3">Star-like 10</fullName>
    </submittedName>
</protein>
<dbReference type="EMBL" id="JAHLQT010046276">
    <property type="protein sequence ID" value="KAG7153851.1"/>
    <property type="molecule type" value="Genomic_DNA"/>
</dbReference>
<accession>A0A8J5JAS8</accession>
<dbReference type="GO" id="GO:0005886">
    <property type="term" value="C:plasma membrane"/>
    <property type="evidence" value="ECO:0007669"/>
    <property type="project" value="TreeGrafter"/>
</dbReference>
<evidence type="ECO:0000259" key="2">
    <source>
        <dbReference type="Pfam" id="PF05050"/>
    </source>
</evidence>
<dbReference type="PANTHER" id="PTHR34009:SF2">
    <property type="entry name" value="PROTEIN STAR"/>
    <property type="match status" value="1"/>
</dbReference>
<dbReference type="GO" id="GO:0016197">
    <property type="term" value="P:endosomal transport"/>
    <property type="evidence" value="ECO:0007669"/>
    <property type="project" value="TreeGrafter"/>
</dbReference>
<dbReference type="GO" id="GO:0005794">
    <property type="term" value="C:Golgi apparatus"/>
    <property type="evidence" value="ECO:0007669"/>
    <property type="project" value="TreeGrafter"/>
</dbReference>
<proteinExistence type="predicted"/>
<dbReference type="GO" id="GO:0031902">
    <property type="term" value="C:late endosome membrane"/>
    <property type="evidence" value="ECO:0007669"/>
    <property type="project" value="TreeGrafter"/>
</dbReference>
<keyword evidence="1" id="KW-0472">Membrane</keyword>
<evidence type="ECO:0000313" key="4">
    <source>
        <dbReference type="Proteomes" id="UP000747542"/>
    </source>
</evidence>
<dbReference type="PANTHER" id="PTHR34009">
    <property type="entry name" value="PROTEIN STAR"/>
    <property type="match status" value="1"/>
</dbReference>
<dbReference type="GO" id="GO:0006888">
    <property type="term" value="P:endoplasmic reticulum to Golgi vesicle-mediated transport"/>
    <property type="evidence" value="ECO:0007669"/>
    <property type="project" value="TreeGrafter"/>
</dbReference>
<dbReference type="Pfam" id="PF05050">
    <property type="entry name" value="Methyltransf_21"/>
    <property type="match status" value="1"/>
</dbReference>
<comment type="caution">
    <text evidence="3">The sequence shown here is derived from an EMBL/GenBank/DDBJ whole genome shotgun (WGS) entry which is preliminary data.</text>
</comment>
<gene>
    <name evidence="3" type="primary">S-L10</name>
    <name evidence="3" type="ORF">Hamer_G017665</name>
</gene>
<dbReference type="OrthoDB" id="6366644at2759"/>
<reference evidence="3" key="1">
    <citation type="journal article" date="2021" name="Sci. Adv.">
        <title>The American lobster genome reveals insights on longevity, neural, and immune adaptations.</title>
        <authorList>
            <person name="Polinski J.M."/>
            <person name="Zimin A.V."/>
            <person name="Clark K.F."/>
            <person name="Kohn A.B."/>
            <person name="Sadowski N."/>
            <person name="Timp W."/>
            <person name="Ptitsyn A."/>
            <person name="Khanna P."/>
            <person name="Romanova D.Y."/>
            <person name="Williams P."/>
            <person name="Greenwood S.J."/>
            <person name="Moroz L.L."/>
            <person name="Walt D.R."/>
            <person name="Bodnar A.G."/>
        </authorList>
    </citation>
    <scope>NUCLEOTIDE SEQUENCE</scope>
    <source>
        <strain evidence="3">GMGI-L3</strain>
    </source>
</reference>
<name>A0A8J5JAS8_HOMAM</name>
<keyword evidence="1" id="KW-1133">Transmembrane helix</keyword>